<dbReference type="PANTHER" id="PTHR35708">
    <property type="entry name" value="GB|AAD25831.1"/>
    <property type="match status" value="1"/>
</dbReference>
<keyword evidence="2" id="KW-0812">Transmembrane</keyword>
<keyword evidence="4" id="KW-1185">Reference proteome</keyword>
<dbReference type="EMBL" id="JAXQNO010000007">
    <property type="protein sequence ID" value="KAK4794474.1"/>
    <property type="molecule type" value="Genomic_DNA"/>
</dbReference>
<dbReference type="AlphaFoldDB" id="A0AAN7LZW7"/>
<accession>A0AAN7LZW7</accession>
<comment type="caution">
    <text evidence="3">The sequence shown here is derived from an EMBL/GenBank/DDBJ whole genome shotgun (WGS) entry which is preliminary data.</text>
</comment>
<evidence type="ECO:0000313" key="3">
    <source>
        <dbReference type="EMBL" id="KAK4794474.1"/>
    </source>
</evidence>
<keyword evidence="2" id="KW-1133">Transmembrane helix</keyword>
<evidence type="ECO:0000256" key="2">
    <source>
        <dbReference type="SAM" id="Phobius"/>
    </source>
</evidence>
<feature type="compositionally biased region" description="Acidic residues" evidence="1">
    <location>
        <begin position="74"/>
        <end position="86"/>
    </location>
</feature>
<feature type="transmembrane region" description="Helical" evidence="2">
    <location>
        <begin position="33"/>
        <end position="52"/>
    </location>
</feature>
<evidence type="ECO:0000313" key="4">
    <source>
        <dbReference type="Proteomes" id="UP001346149"/>
    </source>
</evidence>
<reference evidence="3 4" key="1">
    <citation type="journal article" date="2023" name="Hortic Res">
        <title>Pangenome of water caltrop reveals structural variations and asymmetric subgenome divergence after allopolyploidization.</title>
        <authorList>
            <person name="Zhang X."/>
            <person name="Chen Y."/>
            <person name="Wang L."/>
            <person name="Yuan Y."/>
            <person name="Fang M."/>
            <person name="Shi L."/>
            <person name="Lu R."/>
            <person name="Comes H.P."/>
            <person name="Ma Y."/>
            <person name="Chen Y."/>
            <person name="Huang G."/>
            <person name="Zhou Y."/>
            <person name="Zheng Z."/>
            <person name="Qiu Y."/>
        </authorList>
    </citation>
    <scope>NUCLEOTIDE SEQUENCE [LARGE SCALE GENOMIC DNA]</scope>
    <source>
        <strain evidence="3">F231</strain>
    </source>
</reference>
<keyword evidence="2" id="KW-0472">Membrane</keyword>
<feature type="transmembrane region" description="Helical" evidence="2">
    <location>
        <begin position="7"/>
        <end position="27"/>
    </location>
</feature>
<evidence type="ECO:0000256" key="1">
    <source>
        <dbReference type="SAM" id="MobiDB-lite"/>
    </source>
</evidence>
<dbReference type="Proteomes" id="UP001346149">
    <property type="component" value="Unassembled WGS sequence"/>
</dbReference>
<protein>
    <submittedName>
        <fullName evidence="3">Uncharacterized protein</fullName>
    </submittedName>
</protein>
<dbReference type="PANTHER" id="PTHR35708:SF3">
    <property type="entry name" value="GB|AAD25831.1"/>
    <property type="match status" value="1"/>
</dbReference>
<feature type="region of interest" description="Disordered" evidence="1">
    <location>
        <begin position="61"/>
        <end position="86"/>
    </location>
</feature>
<proteinExistence type="predicted"/>
<name>A0AAN7LZW7_TRANT</name>
<gene>
    <name evidence="3" type="ORF">SAY86_012468</name>
</gene>
<organism evidence="3 4">
    <name type="scientific">Trapa natans</name>
    <name type="common">Water chestnut</name>
    <dbReference type="NCBI Taxonomy" id="22666"/>
    <lineage>
        <taxon>Eukaryota</taxon>
        <taxon>Viridiplantae</taxon>
        <taxon>Streptophyta</taxon>
        <taxon>Embryophyta</taxon>
        <taxon>Tracheophyta</taxon>
        <taxon>Spermatophyta</taxon>
        <taxon>Magnoliopsida</taxon>
        <taxon>eudicotyledons</taxon>
        <taxon>Gunneridae</taxon>
        <taxon>Pentapetalae</taxon>
        <taxon>rosids</taxon>
        <taxon>malvids</taxon>
        <taxon>Myrtales</taxon>
        <taxon>Lythraceae</taxon>
        <taxon>Trapa</taxon>
    </lineage>
</organism>
<sequence length="212" mass="23186">MALQAYSSLNLVCPMTVLVVLLFASIFSSLGLLSAALTVSMVLLSSTLLLSLSKQKSSEGLQVKEASARRGEDSEAEEDDPNGEVDDSLAIRSCESMIFERMRIDSSSTSNDSEVDWPLDRTHDCSDGTISDEESLIEIAIPSGHYIVDHKEDNRLHKFYKKMPDLAPDSIFHGSSLISLLGEINDINEEENLIEIDILAGSVKCSRFGIKG</sequence>